<evidence type="ECO:0000256" key="1">
    <source>
        <dbReference type="SAM" id="MobiDB-lite"/>
    </source>
</evidence>
<proteinExistence type="predicted"/>
<dbReference type="OrthoDB" id="7596860at2"/>
<sequence length="78" mass="8416">MKRVILLAVVLAGCGKLGPLQPVSPERAPPRPLNALVPPTPEQQLVVPPQAAPDRVDDPIKKSRERADDRFDLPPPGL</sequence>
<protein>
    <submittedName>
        <fullName evidence="2">Uncharacterized protein</fullName>
    </submittedName>
</protein>
<organism evidence="2 3">
    <name type="scientific">Glacieibacterium frigidum</name>
    <dbReference type="NCBI Taxonomy" id="2593303"/>
    <lineage>
        <taxon>Bacteria</taxon>
        <taxon>Pseudomonadati</taxon>
        <taxon>Pseudomonadota</taxon>
        <taxon>Alphaproteobacteria</taxon>
        <taxon>Sphingomonadales</taxon>
        <taxon>Sphingosinicellaceae</taxon>
        <taxon>Glacieibacterium</taxon>
    </lineage>
</organism>
<dbReference type="RefSeq" id="WP_144334996.1">
    <property type="nucleotide sequence ID" value="NZ_VJWA01000002.1"/>
</dbReference>
<name>A0A552U9C7_9SPHN</name>
<feature type="compositionally biased region" description="Basic and acidic residues" evidence="1">
    <location>
        <begin position="54"/>
        <end position="72"/>
    </location>
</feature>
<dbReference type="EMBL" id="VJWA01000002">
    <property type="protein sequence ID" value="TRW14826.1"/>
    <property type="molecule type" value="Genomic_DNA"/>
</dbReference>
<evidence type="ECO:0000313" key="2">
    <source>
        <dbReference type="EMBL" id="TRW14826.1"/>
    </source>
</evidence>
<reference evidence="2 3" key="1">
    <citation type="submission" date="2019-07" db="EMBL/GenBank/DDBJ databases">
        <title>Novel species isolated from glacier.</title>
        <authorList>
            <person name="Liu Q."/>
            <person name="Xin Y.-H."/>
        </authorList>
    </citation>
    <scope>NUCLEOTIDE SEQUENCE [LARGE SCALE GENOMIC DNA]</scope>
    <source>
        <strain evidence="2 3">LB1R16</strain>
    </source>
</reference>
<dbReference type="AlphaFoldDB" id="A0A552U9C7"/>
<dbReference type="Proteomes" id="UP000317894">
    <property type="component" value="Unassembled WGS sequence"/>
</dbReference>
<evidence type="ECO:0000313" key="3">
    <source>
        <dbReference type="Proteomes" id="UP000317894"/>
    </source>
</evidence>
<comment type="caution">
    <text evidence="2">The sequence shown here is derived from an EMBL/GenBank/DDBJ whole genome shotgun (WGS) entry which is preliminary data.</text>
</comment>
<accession>A0A552U9C7</accession>
<gene>
    <name evidence="2" type="ORF">FMM06_14215</name>
</gene>
<keyword evidence="3" id="KW-1185">Reference proteome</keyword>
<feature type="region of interest" description="Disordered" evidence="1">
    <location>
        <begin position="16"/>
        <end position="78"/>
    </location>
</feature>